<protein>
    <submittedName>
        <fullName evidence="5">HxlR family transcriptional regulator</fullName>
    </submittedName>
</protein>
<dbReference type="PANTHER" id="PTHR33204:SF18">
    <property type="entry name" value="TRANSCRIPTIONAL REGULATORY PROTEIN"/>
    <property type="match status" value="1"/>
</dbReference>
<keyword evidence="3" id="KW-0804">Transcription</keyword>
<evidence type="ECO:0000313" key="6">
    <source>
        <dbReference type="Proteomes" id="UP000029577"/>
    </source>
</evidence>
<evidence type="ECO:0000313" key="5">
    <source>
        <dbReference type="EMBL" id="KGD72591.1"/>
    </source>
</evidence>
<dbReference type="InterPro" id="IPR002577">
    <property type="entry name" value="HTH_HxlR"/>
</dbReference>
<dbReference type="RefSeq" id="WP_038022365.1">
    <property type="nucleotide sequence ID" value="NZ_JPKR02000003.1"/>
</dbReference>
<accession>A0A095T6T6</accession>
<dbReference type="EMBL" id="JPKR02000003">
    <property type="protein sequence ID" value="KGD72591.1"/>
    <property type="molecule type" value="Genomic_DNA"/>
</dbReference>
<dbReference type="Pfam" id="PF01638">
    <property type="entry name" value="HxlR"/>
    <property type="match status" value="1"/>
</dbReference>
<organism evidence="5 6">
    <name type="scientific">Tatumella morbirosei</name>
    <dbReference type="NCBI Taxonomy" id="642227"/>
    <lineage>
        <taxon>Bacteria</taxon>
        <taxon>Pseudomonadati</taxon>
        <taxon>Pseudomonadota</taxon>
        <taxon>Gammaproteobacteria</taxon>
        <taxon>Enterobacterales</taxon>
        <taxon>Erwiniaceae</taxon>
        <taxon>Tatumella</taxon>
    </lineage>
</organism>
<reference evidence="5" key="1">
    <citation type="submission" date="2014-12" db="EMBL/GenBank/DDBJ databases">
        <title>The draft genome of the Tatumella morbirosei type strain, LMG23360T isolated from pineapple rot.</title>
        <authorList>
            <person name="Smits T.H."/>
            <person name="Palmer M."/>
            <person name="Venter S.N."/>
            <person name="Duffy B."/>
            <person name="Steenkamp E.T."/>
            <person name="Chan W.Y."/>
            <person name="Coutinho T.A."/>
            <person name="Coetzee M.P."/>
            <person name="De Maayer P."/>
        </authorList>
    </citation>
    <scope>NUCLEOTIDE SEQUENCE [LARGE SCALE GENOMIC DNA]</scope>
    <source>
        <strain evidence="5">LMG 23360</strain>
    </source>
</reference>
<keyword evidence="2" id="KW-0238">DNA-binding</keyword>
<proteinExistence type="predicted"/>
<dbReference type="GO" id="GO:0003677">
    <property type="term" value="F:DNA binding"/>
    <property type="evidence" value="ECO:0007669"/>
    <property type="project" value="UniProtKB-KW"/>
</dbReference>
<dbReference type="Proteomes" id="UP000029577">
    <property type="component" value="Unassembled WGS sequence"/>
</dbReference>
<evidence type="ECO:0000256" key="1">
    <source>
        <dbReference type="ARBA" id="ARBA00023015"/>
    </source>
</evidence>
<keyword evidence="6" id="KW-1185">Reference proteome</keyword>
<comment type="caution">
    <text evidence="5">The sequence shown here is derived from an EMBL/GenBank/DDBJ whole genome shotgun (WGS) entry which is preliminary data.</text>
</comment>
<sequence length="129" mass="14366">MTQNIDLALTEINAARVVLDQIANKWSVLILAVLCSQPARFNQIKKRIDPITHKALTEALRRLERNGLVNRRVIASSPVAVEYSITELGRSLKDPFVALVQWASQYSDNIAIAQQEYAEKNSTGCSNTV</sequence>
<dbReference type="PANTHER" id="PTHR33204">
    <property type="entry name" value="TRANSCRIPTIONAL REGULATOR, MARR FAMILY"/>
    <property type="match status" value="1"/>
</dbReference>
<dbReference type="InterPro" id="IPR036388">
    <property type="entry name" value="WH-like_DNA-bd_sf"/>
</dbReference>
<dbReference type="Gene3D" id="1.10.10.10">
    <property type="entry name" value="Winged helix-like DNA-binding domain superfamily/Winged helix DNA-binding domain"/>
    <property type="match status" value="1"/>
</dbReference>
<dbReference type="AlphaFoldDB" id="A0A095T6T6"/>
<name>A0A095T6T6_9GAMM</name>
<dbReference type="OrthoDB" id="9807069at2"/>
<evidence type="ECO:0000256" key="2">
    <source>
        <dbReference type="ARBA" id="ARBA00023125"/>
    </source>
</evidence>
<evidence type="ECO:0000259" key="4">
    <source>
        <dbReference type="PROSITE" id="PS51118"/>
    </source>
</evidence>
<keyword evidence="1" id="KW-0805">Transcription regulation</keyword>
<evidence type="ECO:0000256" key="3">
    <source>
        <dbReference type="ARBA" id="ARBA00023163"/>
    </source>
</evidence>
<dbReference type="PROSITE" id="PS51118">
    <property type="entry name" value="HTH_HXLR"/>
    <property type="match status" value="1"/>
</dbReference>
<feature type="domain" description="HTH hxlR-type" evidence="4">
    <location>
        <begin position="13"/>
        <end position="111"/>
    </location>
</feature>
<dbReference type="eggNOG" id="COG1733">
    <property type="taxonomic scope" value="Bacteria"/>
</dbReference>
<dbReference type="InterPro" id="IPR036390">
    <property type="entry name" value="WH_DNA-bd_sf"/>
</dbReference>
<dbReference type="SUPFAM" id="SSF46785">
    <property type="entry name" value="Winged helix' DNA-binding domain"/>
    <property type="match status" value="1"/>
</dbReference>
<dbReference type="STRING" id="642227.HA49_18025"/>
<gene>
    <name evidence="5" type="ORF">HA49_18025</name>
</gene>